<comment type="caution">
    <text evidence="1">The sequence shown here is derived from an EMBL/GenBank/DDBJ whole genome shotgun (WGS) entry which is preliminary data.</text>
</comment>
<dbReference type="AlphaFoldDB" id="A0A6S7ITH8"/>
<dbReference type="Proteomes" id="UP001152795">
    <property type="component" value="Unassembled WGS sequence"/>
</dbReference>
<evidence type="ECO:0000313" key="1">
    <source>
        <dbReference type="EMBL" id="CAB4005238.1"/>
    </source>
</evidence>
<accession>A0A6S7ITH8</accession>
<reference evidence="1" key="1">
    <citation type="submission" date="2020-04" db="EMBL/GenBank/DDBJ databases">
        <authorList>
            <person name="Alioto T."/>
            <person name="Alioto T."/>
            <person name="Gomez Garrido J."/>
        </authorList>
    </citation>
    <scope>NUCLEOTIDE SEQUENCE</scope>
    <source>
        <strain evidence="1">A484AB</strain>
    </source>
</reference>
<organism evidence="1 2">
    <name type="scientific">Paramuricea clavata</name>
    <name type="common">Red gorgonian</name>
    <name type="synonym">Violescent sea-whip</name>
    <dbReference type="NCBI Taxonomy" id="317549"/>
    <lineage>
        <taxon>Eukaryota</taxon>
        <taxon>Metazoa</taxon>
        <taxon>Cnidaria</taxon>
        <taxon>Anthozoa</taxon>
        <taxon>Octocorallia</taxon>
        <taxon>Malacalcyonacea</taxon>
        <taxon>Plexauridae</taxon>
        <taxon>Paramuricea</taxon>
    </lineage>
</organism>
<keyword evidence="2" id="KW-1185">Reference proteome</keyword>
<protein>
    <submittedName>
        <fullName evidence="1">Uncharacterized protein</fullName>
    </submittedName>
</protein>
<name>A0A6S7ITH8_PARCT</name>
<evidence type="ECO:0000313" key="2">
    <source>
        <dbReference type="Proteomes" id="UP001152795"/>
    </source>
</evidence>
<proteinExistence type="predicted"/>
<gene>
    <name evidence="1" type="ORF">PACLA_8A062254</name>
</gene>
<sequence length="119" mass="14168">MKHKRKRRDVTVKQCPNLIGFAGKATVDRRLFPLRMDRRYKSTLEETKRERDAKISQRVKCVQQHKYLTGLMGSLDQQNMDNCNTSLLEELEEKRMTVQRKLNRLDVELVYIKKNMKGL</sequence>
<dbReference type="EMBL" id="CACRXK020005138">
    <property type="protein sequence ID" value="CAB4005238.1"/>
    <property type="molecule type" value="Genomic_DNA"/>
</dbReference>